<evidence type="ECO:0000256" key="3">
    <source>
        <dbReference type="RuleBase" id="RU362119"/>
    </source>
</evidence>
<name>A0ABQ6M3L9_9STRA</name>
<comment type="similarity">
    <text evidence="1 3">Belongs to the 5'-nucleotidase family.</text>
</comment>
<dbReference type="EMBL" id="BRYB01002389">
    <property type="protein sequence ID" value="GMI18964.1"/>
    <property type="molecule type" value="Genomic_DNA"/>
</dbReference>
<evidence type="ECO:0008006" key="9">
    <source>
        <dbReference type="Google" id="ProtNLM"/>
    </source>
</evidence>
<keyword evidence="3" id="KW-0378">Hydrolase</keyword>
<evidence type="ECO:0000256" key="2">
    <source>
        <dbReference type="ARBA" id="ARBA00022729"/>
    </source>
</evidence>
<dbReference type="SUPFAM" id="SSF56300">
    <property type="entry name" value="Metallo-dependent phosphatases"/>
    <property type="match status" value="1"/>
</dbReference>
<feature type="domain" description="5'-Nucleotidase C-terminal" evidence="6">
    <location>
        <begin position="372"/>
        <end position="530"/>
    </location>
</feature>
<gene>
    <name evidence="7" type="ORF">TeGR_g4904</name>
</gene>
<evidence type="ECO:0000256" key="4">
    <source>
        <dbReference type="SAM" id="MobiDB-lite"/>
    </source>
</evidence>
<dbReference type="Pfam" id="PF02872">
    <property type="entry name" value="5_nucleotid_C"/>
    <property type="match status" value="1"/>
</dbReference>
<protein>
    <recommendedName>
        <fullName evidence="9">5'-nucleotidase</fullName>
    </recommendedName>
</protein>
<feature type="domain" description="Calcineurin-like phosphoesterase" evidence="5">
    <location>
        <begin position="82"/>
        <end position="295"/>
    </location>
</feature>
<feature type="region of interest" description="Disordered" evidence="4">
    <location>
        <begin position="580"/>
        <end position="604"/>
    </location>
</feature>
<dbReference type="Pfam" id="PF00149">
    <property type="entry name" value="Metallophos"/>
    <property type="match status" value="1"/>
</dbReference>
<dbReference type="PRINTS" id="PR01607">
    <property type="entry name" value="APYRASEFAMLY"/>
</dbReference>
<evidence type="ECO:0000313" key="7">
    <source>
        <dbReference type="EMBL" id="GMI18964.1"/>
    </source>
</evidence>
<proteinExistence type="inferred from homology"/>
<comment type="caution">
    <text evidence="7">The sequence shown here is derived from an EMBL/GenBank/DDBJ whole genome shotgun (WGS) entry which is preliminary data.</text>
</comment>
<dbReference type="InterPro" id="IPR004843">
    <property type="entry name" value="Calcineurin-like_PHP"/>
</dbReference>
<dbReference type="SUPFAM" id="SSF55816">
    <property type="entry name" value="5'-nucleotidase (syn. UDP-sugar hydrolase), C-terminal domain"/>
    <property type="match status" value="1"/>
</dbReference>
<evidence type="ECO:0000313" key="8">
    <source>
        <dbReference type="Proteomes" id="UP001165060"/>
    </source>
</evidence>
<feature type="compositionally biased region" description="Low complexity" evidence="4">
    <location>
        <begin position="582"/>
        <end position="594"/>
    </location>
</feature>
<dbReference type="InterPro" id="IPR006179">
    <property type="entry name" value="5_nucleotidase/apyrase"/>
</dbReference>
<dbReference type="PANTHER" id="PTHR11575:SF48">
    <property type="entry name" value="5'-NUCLEOTIDASE"/>
    <property type="match status" value="1"/>
</dbReference>
<reference evidence="7 8" key="1">
    <citation type="journal article" date="2023" name="Commun. Biol.">
        <title>Genome analysis of Parmales, the sister group of diatoms, reveals the evolutionary specialization of diatoms from phago-mixotrophs to photoautotrophs.</title>
        <authorList>
            <person name="Ban H."/>
            <person name="Sato S."/>
            <person name="Yoshikawa S."/>
            <person name="Yamada K."/>
            <person name="Nakamura Y."/>
            <person name="Ichinomiya M."/>
            <person name="Sato N."/>
            <person name="Blanc-Mathieu R."/>
            <person name="Endo H."/>
            <person name="Kuwata A."/>
            <person name="Ogata H."/>
        </authorList>
    </citation>
    <scope>NUCLEOTIDE SEQUENCE [LARGE SCALE GENOMIC DNA]</scope>
</reference>
<keyword evidence="2" id="KW-0732">Signal</keyword>
<evidence type="ECO:0000259" key="6">
    <source>
        <dbReference type="Pfam" id="PF02872"/>
    </source>
</evidence>
<organism evidence="7 8">
    <name type="scientific">Tetraparma gracilis</name>
    <dbReference type="NCBI Taxonomy" id="2962635"/>
    <lineage>
        <taxon>Eukaryota</taxon>
        <taxon>Sar</taxon>
        <taxon>Stramenopiles</taxon>
        <taxon>Ochrophyta</taxon>
        <taxon>Bolidophyceae</taxon>
        <taxon>Parmales</taxon>
        <taxon>Triparmaceae</taxon>
        <taxon>Tetraparma</taxon>
    </lineage>
</organism>
<dbReference type="Proteomes" id="UP001165060">
    <property type="component" value="Unassembled WGS sequence"/>
</dbReference>
<dbReference type="Gene3D" id="3.60.21.10">
    <property type="match status" value="1"/>
</dbReference>
<evidence type="ECO:0000259" key="5">
    <source>
        <dbReference type="Pfam" id="PF00149"/>
    </source>
</evidence>
<keyword evidence="3" id="KW-0547">Nucleotide-binding</keyword>
<evidence type="ECO:0000256" key="1">
    <source>
        <dbReference type="ARBA" id="ARBA00006654"/>
    </source>
</evidence>
<dbReference type="PANTHER" id="PTHR11575">
    <property type="entry name" value="5'-NUCLEOTIDASE-RELATED"/>
    <property type="match status" value="1"/>
</dbReference>
<dbReference type="InterPro" id="IPR008334">
    <property type="entry name" value="5'-Nucleotdase_C"/>
</dbReference>
<dbReference type="InterPro" id="IPR036907">
    <property type="entry name" value="5'-Nucleotdase_C_sf"/>
</dbReference>
<keyword evidence="8" id="KW-1185">Reference proteome</keyword>
<dbReference type="Gene3D" id="3.90.780.10">
    <property type="entry name" value="5'-Nucleotidase, C-terminal domain"/>
    <property type="match status" value="1"/>
</dbReference>
<dbReference type="InterPro" id="IPR029052">
    <property type="entry name" value="Metallo-depent_PP-like"/>
</dbReference>
<sequence length="637" mass="69372">MEKSLSKISEAYGQNAAQYMNSTATPLLSVLTKSLLKEQPADPARHLWQLLGEMLGEPPAGAFSTPGKVPPPVDGPMVSSLTVLHFNDVYNIEGQSREPVGGAARFVTMVDQLRAKAKEDGSEDPLVLFSGDAFNPSLMSTITKGKQMVPVLNASHVDVACMGNHDFDFGIENLESLTRVCDFPWLLSNVKFVPTGRNLAEGESFVVLNRGGRRIGVMGLVEFEWMATLSTIDEEDVEYEPFVDCARRLAKVLREEHHCHSVIALTHMRVPNDEKLACEAGDVLDLICAGHDHHYDVKPVGPHGTYVLKSGTDFRDLTKLQLNFVDNEDGSCTVKVTGEERKVIDSSVPEDPGVKAVVNRYLGVLGAEMEKKIGHSNVELESRFAMIRTQETNLGNFITDIMRRGTDADVAILNSGTLRADALIPAGDILMKDMVAILPMVDETCVIEMTGEQLHSALENGVSQYPRLEGRFPQVSGVSFVFDAELEPGARVDFGSIKVKGEKVGKGDKFKVVTKAYLAKGKDGYDVFKDCPVLLDEESAPVLPTLVRNTFTELSIVNGFKANRRGSVLKSAEKWKRRTFHATPTKKAGAAPAASPGNDLGVEEGGEISQGVSHGIHPRCEDRIICINPAEIDAAMV</sequence>
<accession>A0ABQ6M3L9</accession>